<dbReference type="RefSeq" id="XP_062683342.1">
    <property type="nucleotide sequence ID" value="XM_062821364.1"/>
</dbReference>
<dbReference type="EMBL" id="JAUEPP010000003">
    <property type="protein sequence ID" value="KAK3348260.1"/>
    <property type="molecule type" value="Genomic_DNA"/>
</dbReference>
<dbReference type="Proteomes" id="UP001278500">
    <property type="component" value="Unassembled WGS sequence"/>
</dbReference>
<feature type="compositionally biased region" description="Polar residues" evidence="1">
    <location>
        <begin position="191"/>
        <end position="209"/>
    </location>
</feature>
<keyword evidence="3" id="KW-1185">Reference proteome</keyword>
<feature type="compositionally biased region" description="Polar residues" evidence="1">
    <location>
        <begin position="162"/>
        <end position="181"/>
    </location>
</feature>
<evidence type="ECO:0000313" key="2">
    <source>
        <dbReference type="EMBL" id="KAK3348260.1"/>
    </source>
</evidence>
<gene>
    <name evidence="2" type="ORF">B0H65DRAFT_170728</name>
</gene>
<name>A0AAE0MT63_9PEZI</name>
<evidence type="ECO:0000313" key="3">
    <source>
        <dbReference type="Proteomes" id="UP001278500"/>
    </source>
</evidence>
<protein>
    <submittedName>
        <fullName evidence="2">Uncharacterized protein</fullName>
    </submittedName>
</protein>
<proteinExistence type="predicted"/>
<reference evidence="2" key="2">
    <citation type="submission" date="2023-06" db="EMBL/GenBank/DDBJ databases">
        <authorList>
            <consortium name="Lawrence Berkeley National Laboratory"/>
            <person name="Haridas S."/>
            <person name="Hensen N."/>
            <person name="Bonometti L."/>
            <person name="Westerberg I."/>
            <person name="Brannstrom I.O."/>
            <person name="Guillou S."/>
            <person name="Cros-Aarteil S."/>
            <person name="Calhoun S."/>
            <person name="Kuo A."/>
            <person name="Mondo S."/>
            <person name="Pangilinan J."/>
            <person name="Riley R."/>
            <person name="Labutti K."/>
            <person name="Andreopoulos B."/>
            <person name="Lipzen A."/>
            <person name="Chen C."/>
            <person name="Yanf M."/>
            <person name="Daum C."/>
            <person name="Ng V."/>
            <person name="Clum A."/>
            <person name="Steindorff A."/>
            <person name="Ohm R."/>
            <person name="Martin F."/>
            <person name="Silar P."/>
            <person name="Natvig D."/>
            <person name="Lalanne C."/>
            <person name="Gautier V."/>
            <person name="Ament-Velasquez S.L."/>
            <person name="Kruys A."/>
            <person name="Hutchinson M.I."/>
            <person name="Powell A.J."/>
            <person name="Barry K."/>
            <person name="Miller A.N."/>
            <person name="Grigoriev I.V."/>
            <person name="Debuchy R."/>
            <person name="Gladieux P."/>
            <person name="Thoren M.H."/>
            <person name="Johannesson H."/>
        </authorList>
    </citation>
    <scope>NUCLEOTIDE SEQUENCE</scope>
    <source>
        <strain evidence="2">CBS 560.94</strain>
    </source>
</reference>
<comment type="caution">
    <text evidence="2">The sequence shown here is derived from an EMBL/GenBank/DDBJ whole genome shotgun (WGS) entry which is preliminary data.</text>
</comment>
<evidence type="ECO:0000256" key="1">
    <source>
        <dbReference type="SAM" id="MobiDB-lite"/>
    </source>
</evidence>
<sequence>MFPVCLCFTIPHGLIQHRIRGIVRGTRSIAAQGAATLPDSTGFIPDAEPNGWRMSTIPRCRMLTSKSSMVVIKAWYLKNGTRNRIVMKFQSGRHSFCLPTIKAAQEITTCQNTVVVHPAALLRLCTAEHKRIKLSIYIADPSLHSGHSLSASSHRLRVPSPIENSPTAGISLPSSRSSGNGQKRHLPLTDTYISPSSSPHTKQHPSSTGPCPDWNLGPRQSCAEAWAQFTSDIPIMTSNRRPFQSPSRRFLLWVLTP</sequence>
<reference evidence="2" key="1">
    <citation type="journal article" date="2023" name="Mol. Phylogenet. Evol.">
        <title>Genome-scale phylogeny and comparative genomics of the fungal order Sordariales.</title>
        <authorList>
            <person name="Hensen N."/>
            <person name="Bonometti L."/>
            <person name="Westerberg I."/>
            <person name="Brannstrom I.O."/>
            <person name="Guillou S."/>
            <person name="Cros-Aarteil S."/>
            <person name="Calhoun S."/>
            <person name="Haridas S."/>
            <person name="Kuo A."/>
            <person name="Mondo S."/>
            <person name="Pangilinan J."/>
            <person name="Riley R."/>
            <person name="LaButti K."/>
            <person name="Andreopoulos B."/>
            <person name="Lipzen A."/>
            <person name="Chen C."/>
            <person name="Yan M."/>
            <person name="Daum C."/>
            <person name="Ng V."/>
            <person name="Clum A."/>
            <person name="Steindorff A."/>
            <person name="Ohm R.A."/>
            <person name="Martin F."/>
            <person name="Silar P."/>
            <person name="Natvig D.O."/>
            <person name="Lalanne C."/>
            <person name="Gautier V."/>
            <person name="Ament-Velasquez S.L."/>
            <person name="Kruys A."/>
            <person name="Hutchinson M.I."/>
            <person name="Powell A.J."/>
            <person name="Barry K."/>
            <person name="Miller A.N."/>
            <person name="Grigoriev I.V."/>
            <person name="Debuchy R."/>
            <person name="Gladieux P."/>
            <person name="Hiltunen Thoren M."/>
            <person name="Johannesson H."/>
        </authorList>
    </citation>
    <scope>NUCLEOTIDE SEQUENCE</scope>
    <source>
        <strain evidence="2">CBS 560.94</strain>
    </source>
</reference>
<feature type="region of interest" description="Disordered" evidence="1">
    <location>
        <begin position="149"/>
        <end position="214"/>
    </location>
</feature>
<organism evidence="2 3">
    <name type="scientific">Neurospora tetraspora</name>
    <dbReference type="NCBI Taxonomy" id="94610"/>
    <lineage>
        <taxon>Eukaryota</taxon>
        <taxon>Fungi</taxon>
        <taxon>Dikarya</taxon>
        <taxon>Ascomycota</taxon>
        <taxon>Pezizomycotina</taxon>
        <taxon>Sordariomycetes</taxon>
        <taxon>Sordariomycetidae</taxon>
        <taxon>Sordariales</taxon>
        <taxon>Sordariaceae</taxon>
        <taxon>Neurospora</taxon>
    </lineage>
</organism>
<dbReference type="GeneID" id="87858518"/>
<accession>A0AAE0MT63</accession>
<dbReference type="AlphaFoldDB" id="A0AAE0MT63"/>